<name>A0A3L6SQC7_PANMI</name>
<keyword evidence="2" id="KW-1185">Reference proteome</keyword>
<evidence type="ECO:0000313" key="2">
    <source>
        <dbReference type="Proteomes" id="UP000275267"/>
    </source>
</evidence>
<dbReference type="AlphaFoldDB" id="A0A3L6SQC7"/>
<organism evidence="1 2">
    <name type="scientific">Panicum miliaceum</name>
    <name type="common">Proso millet</name>
    <name type="synonym">Broomcorn millet</name>
    <dbReference type="NCBI Taxonomy" id="4540"/>
    <lineage>
        <taxon>Eukaryota</taxon>
        <taxon>Viridiplantae</taxon>
        <taxon>Streptophyta</taxon>
        <taxon>Embryophyta</taxon>
        <taxon>Tracheophyta</taxon>
        <taxon>Spermatophyta</taxon>
        <taxon>Magnoliopsida</taxon>
        <taxon>Liliopsida</taxon>
        <taxon>Poales</taxon>
        <taxon>Poaceae</taxon>
        <taxon>PACMAD clade</taxon>
        <taxon>Panicoideae</taxon>
        <taxon>Panicodae</taxon>
        <taxon>Paniceae</taxon>
        <taxon>Panicinae</taxon>
        <taxon>Panicum</taxon>
        <taxon>Panicum sect. Panicum</taxon>
    </lineage>
</organism>
<evidence type="ECO:0000313" key="1">
    <source>
        <dbReference type="EMBL" id="RLN24871.1"/>
    </source>
</evidence>
<dbReference type="Proteomes" id="UP000275267">
    <property type="component" value="Unassembled WGS sequence"/>
</dbReference>
<dbReference type="EMBL" id="PQIB02000004">
    <property type="protein sequence ID" value="RLN24871.1"/>
    <property type="molecule type" value="Genomic_DNA"/>
</dbReference>
<protein>
    <submittedName>
        <fullName evidence="1">Uncharacterized protein</fullName>
    </submittedName>
</protein>
<gene>
    <name evidence="1" type="ORF">C2845_PM07G30700</name>
</gene>
<comment type="caution">
    <text evidence="1">The sequence shown here is derived from an EMBL/GenBank/DDBJ whole genome shotgun (WGS) entry which is preliminary data.</text>
</comment>
<sequence>MAVRSMVVADRRRHLVLVQRLFQIQLSVVYEHSTPCWITEASLPVGRPGRDQGVLQRRAQSMFVQWARWLPDESEMGLASVDRLFGGTFLWSVWDSGPYHTSTPDDEWSNLLLTNPSNAIVSGGGGATHRLSRTCGSIHRSASNPVHGHRSHYRGTAAFCGLEEVLLDGYGYIGNELNHTTAIGFTRNMDTIVASFWSERPPFLSRLYVYYPDLDSGSFSELPRILCVVEGLIG</sequence>
<proteinExistence type="predicted"/>
<reference evidence="2" key="1">
    <citation type="journal article" date="2019" name="Nat. Commun.">
        <title>The genome of broomcorn millet.</title>
        <authorList>
            <person name="Zou C."/>
            <person name="Miki D."/>
            <person name="Li D."/>
            <person name="Tang Q."/>
            <person name="Xiao L."/>
            <person name="Rajput S."/>
            <person name="Deng P."/>
            <person name="Jia W."/>
            <person name="Huang R."/>
            <person name="Zhang M."/>
            <person name="Sun Y."/>
            <person name="Hu J."/>
            <person name="Fu X."/>
            <person name="Schnable P.S."/>
            <person name="Li F."/>
            <person name="Zhang H."/>
            <person name="Feng B."/>
            <person name="Zhu X."/>
            <person name="Liu R."/>
            <person name="Schnable J.C."/>
            <person name="Zhu J.-K."/>
            <person name="Zhang H."/>
        </authorList>
    </citation>
    <scope>NUCLEOTIDE SEQUENCE [LARGE SCALE GENOMIC DNA]</scope>
</reference>
<accession>A0A3L6SQC7</accession>
<dbReference type="OrthoDB" id="604159at2759"/>